<dbReference type="AlphaFoldDB" id="A0AAE0NXG9"/>
<protein>
    <recommendedName>
        <fullName evidence="5">Chitin-binding type-1 domain-containing protein</fullName>
    </recommendedName>
</protein>
<feature type="compositionally biased region" description="Polar residues" evidence="3">
    <location>
        <begin position="57"/>
        <end position="71"/>
    </location>
</feature>
<feature type="domain" description="Chitin-binding type-1" evidence="5">
    <location>
        <begin position="210"/>
        <end position="255"/>
    </location>
</feature>
<feature type="region of interest" description="Disordered" evidence="3">
    <location>
        <begin position="32"/>
        <end position="71"/>
    </location>
</feature>
<keyword evidence="7" id="KW-1185">Reference proteome</keyword>
<comment type="caution">
    <text evidence="2">Lacks conserved residue(s) required for the propagation of feature annotation.</text>
</comment>
<evidence type="ECO:0000313" key="7">
    <source>
        <dbReference type="Proteomes" id="UP001285441"/>
    </source>
</evidence>
<organism evidence="6 7">
    <name type="scientific">Podospora didyma</name>
    <dbReference type="NCBI Taxonomy" id="330526"/>
    <lineage>
        <taxon>Eukaryota</taxon>
        <taxon>Fungi</taxon>
        <taxon>Dikarya</taxon>
        <taxon>Ascomycota</taxon>
        <taxon>Pezizomycotina</taxon>
        <taxon>Sordariomycetes</taxon>
        <taxon>Sordariomycetidae</taxon>
        <taxon>Sordariales</taxon>
        <taxon>Podosporaceae</taxon>
        <taxon>Podospora</taxon>
    </lineage>
</organism>
<evidence type="ECO:0000256" key="3">
    <source>
        <dbReference type="SAM" id="MobiDB-lite"/>
    </source>
</evidence>
<dbReference type="GO" id="GO:0008061">
    <property type="term" value="F:chitin binding"/>
    <property type="evidence" value="ECO:0007669"/>
    <property type="project" value="UniProtKB-UniRule"/>
</dbReference>
<sequence>MKSTNFTSSLALALILHVQRAAANKLLSSASTTAAGTGGCKPWRWDENGNDLPGSYTPPTTTDPNARPTATYSVPRKPGEDLVPGDINCRYDSETDDKVDTNTCAEIFKRYNIRGGMEGFYLLNPEVGKNCENVRPYTKYCVKGFIEPVRAWDGNCGPKYKNATCLGMDQGQCCNAETWKCGDSAEDCAPGTCYEGACHGGAGHQAYTTDGACGYDHNFRECAGKWGTCCNFAGRCGSGSDFCGRFKCQSGKCHWNEGSRFWDYDYVPEDERVCHPDDAPRKTEETIGEFIMRHHRAQVRQRKQETAKFPKPYNPNRPPTDVPYYVDLD</sequence>
<reference evidence="6" key="2">
    <citation type="submission" date="2023-06" db="EMBL/GenBank/DDBJ databases">
        <authorList>
            <consortium name="Lawrence Berkeley National Laboratory"/>
            <person name="Haridas S."/>
            <person name="Hensen N."/>
            <person name="Bonometti L."/>
            <person name="Westerberg I."/>
            <person name="Brannstrom I.O."/>
            <person name="Guillou S."/>
            <person name="Cros-Aarteil S."/>
            <person name="Calhoun S."/>
            <person name="Kuo A."/>
            <person name="Mondo S."/>
            <person name="Pangilinan J."/>
            <person name="Riley R."/>
            <person name="LaButti K."/>
            <person name="Andreopoulos B."/>
            <person name="Lipzen A."/>
            <person name="Chen C."/>
            <person name="Yanf M."/>
            <person name="Daum C."/>
            <person name="Ng V."/>
            <person name="Clum A."/>
            <person name="Steindorff A."/>
            <person name="Ohm R."/>
            <person name="Martin F."/>
            <person name="Silar P."/>
            <person name="Natvig D."/>
            <person name="Lalanne C."/>
            <person name="Gautier V."/>
            <person name="Ament-velasquez S.L."/>
            <person name="Kruys A."/>
            <person name="Hutchinson M.I."/>
            <person name="Powell A.J."/>
            <person name="Barry K."/>
            <person name="Miller A.N."/>
            <person name="Grigoriev I.V."/>
            <person name="Debuchy R."/>
            <person name="Gladieux P."/>
            <person name="Thoren M.H."/>
            <person name="Johannesson H."/>
        </authorList>
    </citation>
    <scope>NUCLEOTIDE SEQUENCE</scope>
    <source>
        <strain evidence="6">CBS 232.78</strain>
    </source>
</reference>
<proteinExistence type="predicted"/>
<feature type="disulfide bond" evidence="2">
    <location>
        <begin position="229"/>
        <end position="243"/>
    </location>
</feature>
<evidence type="ECO:0000259" key="5">
    <source>
        <dbReference type="PROSITE" id="PS50941"/>
    </source>
</evidence>
<keyword evidence="1 2" id="KW-0147">Chitin-binding</keyword>
<name>A0AAE0NXG9_9PEZI</name>
<accession>A0AAE0NXG9</accession>
<evidence type="ECO:0000313" key="6">
    <source>
        <dbReference type="EMBL" id="KAK3389598.1"/>
    </source>
</evidence>
<feature type="compositionally biased region" description="Pro residues" evidence="3">
    <location>
        <begin position="312"/>
        <end position="321"/>
    </location>
</feature>
<feature type="signal peptide" evidence="4">
    <location>
        <begin position="1"/>
        <end position="23"/>
    </location>
</feature>
<dbReference type="InterPro" id="IPR036861">
    <property type="entry name" value="Endochitinase-like_sf"/>
</dbReference>
<dbReference type="Gene3D" id="3.30.60.10">
    <property type="entry name" value="Endochitinase-like"/>
    <property type="match status" value="1"/>
</dbReference>
<evidence type="ECO:0000256" key="4">
    <source>
        <dbReference type="SAM" id="SignalP"/>
    </source>
</evidence>
<comment type="caution">
    <text evidence="6">The sequence shown here is derived from an EMBL/GenBank/DDBJ whole genome shotgun (WGS) entry which is preliminary data.</text>
</comment>
<reference evidence="6" key="1">
    <citation type="journal article" date="2023" name="Mol. Phylogenet. Evol.">
        <title>Genome-scale phylogeny and comparative genomics of the fungal order Sordariales.</title>
        <authorList>
            <person name="Hensen N."/>
            <person name="Bonometti L."/>
            <person name="Westerberg I."/>
            <person name="Brannstrom I.O."/>
            <person name="Guillou S."/>
            <person name="Cros-Aarteil S."/>
            <person name="Calhoun S."/>
            <person name="Haridas S."/>
            <person name="Kuo A."/>
            <person name="Mondo S."/>
            <person name="Pangilinan J."/>
            <person name="Riley R."/>
            <person name="LaButti K."/>
            <person name="Andreopoulos B."/>
            <person name="Lipzen A."/>
            <person name="Chen C."/>
            <person name="Yan M."/>
            <person name="Daum C."/>
            <person name="Ng V."/>
            <person name="Clum A."/>
            <person name="Steindorff A."/>
            <person name="Ohm R.A."/>
            <person name="Martin F."/>
            <person name="Silar P."/>
            <person name="Natvig D.O."/>
            <person name="Lalanne C."/>
            <person name="Gautier V."/>
            <person name="Ament-Velasquez S.L."/>
            <person name="Kruys A."/>
            <person name="Hutchinson M.I."/>
            <person name="Powell A.J."/>
            <person name="Barry K."/>
            <person name="Miller A.N."/>
            <person name="Grigoriev I.V."/>
            <person name="Debuchy R."/>
            <person name="Gladieux P."/>
            <person name="Hiltunen Thoren M."/>
            <person name="Johannesson H."/>
        </authorList>
    </citation>
    <scope>NUCLEOTIDE SEQUENCE</scope>
    <source>
        <strain evidence="6">CBS 232.78</strain>
    </source>
</reference>
<dbReference type="PROSITE" id="PS50941">
    <property type="entry name" value="CHIT_BIND_I_2"/>
    <property type="match status" value="1"/>
</dbReference>
<keyword evidence="2" id="KW-1015">Disulfide bond</keyword>
<dbReference type="EMBL" id="JAULSW010000002">
    <property type="protein sequence ID" value="KAK3389598.1"/>
    <property type="molecule type" value="Genomic_DNA"/>
</dbReference>
<dbReference type="InterPro" id="IPR001002">
    <property type="entry name" value="Chitin-bd_1"/>
</dbReference>
<evidence type="ECO:0000256" key="1">
    <source>
        <dbReference type="ARBA" id="ARBA00022669"/>
    </source>
</evidence>
<gene>
    <name evidence="6" type="ORF">B0H63DRAFT_507143</name>
</gene>
<feature type="chain" id="PRO_5041950718" description="Chitin-binding type-1 domain-containing protein" evidence="4">
    <location>
        <begin position="24"/>
        <end position="329"/>
    </location>
</feature>
<keyword evidence="4" id="KW-0732">Signal</keyword>
<feature type="region of interest" description="Disordered" evidence="3">
    <location>
        <begin position="300"/>
        <end position="329"/>
    </location>
</feature>
<evidence type="ECO:0000256" key="2">
    <source>
        <dbReference type="PROSITE-ProRule" id="PRU00261"/>
    </source>
</evidence>
<dbReference type="Proteomes" id="UP001285441">
    <property type="component" value="Unassembled WGS sequence"/>
</dbReference>